<keyword evidence="3" id="KW-1185">Reference proteome</keyword>
<accession>A0A1M6LQU7</accession>
<name>A0A1M6LQU7_REIAG</name>
<evidence type="ECO:0000313" key="2">
    <source>
        <dbReference type="EMBL" id="SHJ73546.1"/>
    </source>
</evidence>
<dbReference type="InterPro" id="IPR008969">
    <property type="entry name" value="CarboxyPept-like_regulatory"/>
</dbReference>
<feature type="chain" id="PRO_5013382439" evidence="1">
    <location>
        <begin position="23"/>
        <end position="373"/>
    </location>
</feature>
<dbReference type="Proteomes" id="UP000184474">
    <property type="component" value="Unassembled WGS sequence"/>
</dbReference>
<dbReference type="RefSeq" id="WP_139280899.1">
    <property type="nucleotide sequence ID" value="NZ_FRAA01000001.1"/>
</dbReference>
<dbReference type="AlphaFoldDB" id="A0A1M6LQU7"/>
<dbReference type="Pfam" id="PF13715">
    <property type="entry name" value="CarbopepD_reg_2"/>
    <property type="match status" value="1"/>
</dbReference>
<keyword evidence="1" id="KW-0732">Signal</keyword>
<sequence length="373" mass="43108">MNWINLYALTSLLLCTSLSGLAESDTMIYGRVIDAETHAPLPFANIVHGHSGTTSNLDGQFVLTIHEQVDSVYIEVKYMGYKSEQLTLAAGTTDLVIAMNNQTQMLNDVKIYSAENVMADVYSHHHLNYEYEDQLLESYYKESIRYGDNYYFIAEGIFDIYLPTIYSDNEVQVRAEKTRKKEFVLLDTVDMPMFSGHVHDMVQAASRRKTSFLDSENKDAYYFSKQDLTIYDGREVFEIHFEPRTKKGTASGTLFVDSETKAVIRAEYYPIIAHQDFWTRVKWIEEYKEIDGTCYIHRVSYLGEWTVDGRTYSMEALMLVTDFETIYETPVLENTLAEEAIFFHEASSFSDTFWEGHTYIALSQKERQSLAKK</sequence>
<organism evidence="2 3">
    <name type="scientific">Reichenbachiella agariperforans</name>
    <dbReference type="NCBI Taxonomy" id="156994"/>
    <lineage>
        <taxon>Bacteria</taxon>
        <taxon>Pseudomonadati</taxon>
        <taxon>Bacteroidota</taxon>
        <taxon>Cytophagia</taxon>
        <taxon>Cytophagales</taxon>
        <taxon>Reichenbachiellaceae</taxon>
        <taxon>Reichenbachiella</taxon>
    </lineage>
</organism>
<evidence type="ECO:0000313" key="3">
    <source>
        <dbReference type="Proteomes" id="UP000184474"/>
    </source>
</evidence>
<dbReference type="EMBL" id="FRAA01000001">
    <property type="protein sequence ID" value="SHJ73546.1"/>
    <property type="molecule type" value="Genomic_DNA"/>
</dbReference>
<protein>
    <submittedName>
        <fullName evidence="2">CarboxypepD_reg-like domain-containing protein</fullName>
    </submittedName>
</protein>
<feature type="signal peptide" evidence="1">
    <location>
        <begin position="1"/>
        <end position="22"/>
    </location>
</feature>
<evidence type="ECO:0000256" key="1">
    <source>
        <dbReference type="SAM" id="SignalP"/>
    </source>
</evidence>
<proteinExistence type="predicted"/>
<gene>
    <name evidence="2" type="ORF">SAMN04488028_1011061</name>
</gene>
<dbReference type="STRING" id="156994.SAMN04488028_1011061"/>
<reference evidence="3" key="1">
    <citation type="submission" date="2016-11" db="EMBL/GenBank/DDBJ databases">
        <authorList>
            <person name="Varghese N."/>
            <person name="Submissions S."/>
        </authorList>
    </citation>
    <scope>NUCLEOTIDE SEQUENCE [LARGE SCALE GENOMIC DNA]</scope>
    <source>
        <strain evidence="3">DSM 26134</strain>
    </source>
</reference>
<dbReference type="SUPFAM" id="SSF49464">
    <property type="entry name" value="Carboxypeptidase regulatory domain-like"/>
    <property type="match status" value="1"/>
</dbReference>